<feature type="transmembrane region" description="Helical" evidence="1">
    <location>
        <begin position="6"/>
        <end position="24"/>
    </location>
</feature>
<dbReference type="RefSeq" id="WP_187150244.1">
    <property type="nucleotide sequence ID" value="NZ_LWUJ01000011.1"/>
</dbReference>
<name>A0A1A9QD69_9MOLU</name>
<organism evidence="2 3">
    <name type="scientific">Candidatus Mycoplasma haematobovis</name>
    <dbReference type="NCBI Taxonomy" id="432608"/>
    <lineage>
        <taxon>Bacteria</taxon>
        <taxon>Bacillati</taxon>
        <taxon>Mycoplasmatota</taxon>
        <taxon>Mollicutes</taxon>
        <taxon>Mycoplasmataceae</taxon>
        <taxon>Mycoplasma</taxon>
    </lineage>
</organism>
<dbReference type="Proteomes" id="UP000077623">
    <property type="component" value="Unassembled WGS sequence"/>
</dbReference>
<gene>
    <name evidence="2" type="ORF">A6V39_03135</name>
</gene>
<reference evidence="3" key="1">
    <citation type="submission" date="2016-04" db="EMBL/GenBank/DDBJ databases">
        <authorList>
            <person name="Quiroz-Castaneda R.E."/>
            <person name="Martinez-Ocampo F."/>
        </authorList>
    </citation>
    <scope>NUCLEOTIDE SEQUENCE [LARGE SCALE GENOMIC DNA]</scope>
    <source>
        <strain evidence="3">INIFAP01</strain>
    </source>
</reference>
<proteinExistence type="predicted"/>
<keyword evidence="1" id="KW-0472">Membrane</keyword>
<evidence type="ECO:0000313" key="3">
    <source>
        <dbReference type="Proteomes" id="UP000077623"/>
    </source>
</evidence>
<keyword evidence="3" id="KW-1185">Reference proteome</keyword>
<protein>
    <submittedName>
        <fullName evidence="2">Uncharacterized protein</fullName>
    </submittedName>
</protein>
<comment type="caution">
    <text evidence="2">The sequence shown here is derived from an EMBL/GenBank/DDBJ whole genome shotgun (WGS) entry which is preliminary data.</text>
</comment>
<keyword evidence="1" id="KW-1133">Transmembrane helix</keyword>
<evidence type="ECO:0000313" key="2">
    <source>
        <dbReference type="EMBL" id="OAL10403.1"/>
    </source>
</evidence>
<keyword evidence="1" id="KW-0812">Transmembrane</keyword>
<accession>A0A1A9QD69</accession>
<dbReference type="EMBL" id="LWUJ01000011">
    <property type="protein sequence ID" value="OAL10403.1"/>
    <property type="molecule type" value="Genomic_DNA"/>
</dbReference>
<sequence length="122" mass="13592">MNIWVKGLIGVGTLGAIVTGVLLYPKPKKIAFNYEDFWGKKLKVLETELVKLNKEGKDEVELAKKIATGRSYVLFALNQEKTGFYPGNGTQQKTELSGFCADSERRKTVEESTTKKICDEDG</sequence>
<evidence type="ECO:0000256" key="1">
    <source>
        <dbReference type="SAM" id="Phobius"/>
    </source>
</evidence>
<dbReference type="STRING" id="432608.A6V39_03135"/>
<dbReference type="AlphaFoldDB" id="A0A1A9QD69"/>